<sequence>MGKPTTGLPGRRPISSSRSAVPQGRRPVSSPRSTVSQGRADSLTPLEPHALYQDRADSLTSLGSHAWSQDHASYFEHASYQGQADSLTPLEPYARNQDYIACLEHALYQDQADSLTPLEHALYHGDIETAKTLINSRGIPRSLREIVFTQNFKELICCLQEEALFSSQIAIMVHQLCSLSTYEPPAPVVDLSSVVRLGTEPLGKGGFGECWQGLLHGKYKVAMKCPHDNVPKDAVLRQVRREATVCIRNLPSYKF</sequence>
<evidence type="ECO:0000313" key="2">
    <source>
        <dbReference type="EMBL" id="KDQ16731.1"/>
    </source>
</evidence>
<evidence type="ECO:0000313" key="3">
    <source>
        <dbReference type="Proteomes" id="UP000027195"/>
    </source>
</evidence>
<dbReference type="HOGENOM" id="CLU_1089856_0_0_1"/>
<dbReference type="EMBL" id="KL198026">
    <property type="protein sequence ID" value="KDQ16731.1"/>
    <property type="molecule type" value="Genomic_DNA"/>
</dbReference>
<accession>A0A067MYW8</accession>
<name>A0A067MYW8_BOTB1</name>
<evidence type="ECO:0000256" key="1">
    <source>
        <dbReference type="SAM" id="MobiDB-lite"/>
    </source>
</evidence>
<dbReference type="AlphaFoldDB" id="A0A067MYW8"/>
<keyword evidence="3" id="KW-1185">Reference proteome</keyword>
<reference evidence="3" key="1">
    <citation type="journal article" date="2014" name="Proc. Natl. Acad. Sci. U.S.A.">
        <title>Extensive sampling of basidiomycete genomes demonstrates inadequacy of the white-rot/brown-rot paradigm for wood decay fungi.</title>
        <authorList>
            <person name="Riley R."/>
            <person name="Salamov A.A."/>
            <person name="Brown D.W."/>
            <person name="Nagy L.G."/>
            <person name="Floudas D."/>
            <person name="Held B.W."/>
            <person name="Levasseur A."/>
            <person name="Lombard V."/>
            <person name="Morin E."/>
            <person name="Otillar R."/>
            <person name="Lindquist E.A."/>
            <person name="Sun H."/>
            <person name="LaButti K.M."/>
            <person name="Schmutz J."/>
            <person name="Jabbour D."/>
            <person name="Luo H."/>
            <person name="Baker S.E."/>
            <person name="Pisabarro A.G."/>
            <person name="Walton J.D."/>
            <person name="Blanchette R.A."/>
            <person name="Henrissat B."/>
            <person name="Martin F."/>
            <person name="Cullen D."/>
            <person name="Hibbett D.S."/>
            <person name="Grigoriev I.V."/>
        </authorList>
    </citation>
    <scope>NUCLEOTIDE SEQUENCE [LARGE SCALE GENOMIC DNA]</scope>
    <source>
        <strain evidence="3">FD-172 SS1</strain>
    </source>
</reference>
<proteinExistence type="predicted"/>
<feature type="region of interest" description="Disordered" evidence="1">
    <location>
        <begin position="1"/>
        <end position="47"/>
    </location>
</feature>
<gene>
    <name evidence="2" type="ORF">BOTBODRAFT_30647</name>
</gene>
<dbReference type="Proteomes" id="UP000027195">
    <property type="component" value="Unassembled WGS sequence"/>
</dbReference>
<protein>
    <recommendedName>
        <fullName evidence="4">Protein kinase domain-containing protein</fullName>
    </recommendedName>
</protein>
<evidence type="ECO:0008006" key="4">
    <source>
        <dbReference type="Google" id="ProtNLM"/>
    </source>
</evidence>
<feature type="compositionally biased region" description="Low complexity" evidence="1">
    <location>
        <begin position="25"/>
        <end position="36"/>
    </location>
</feature>
<organism evidence="2 3">
    <name type="scientific">Botryobasidium botryosum (strain FD-172 SS1)</name>
    <dbReference type="NCBI Taxonomy" id="930990"/>
    <lineage>
        <taxon>Eukaryota</taxon>
        <taxon>Fungi</taxon>
        <taxon>Dikarya</taxon>
        <taxon>Basidiomycota</taxon>
        <taxon>Agaricomycotina</taxon>
        <taxon>Agaricomycetes</taxon>
        <taxon>Cantharellales</taxon>
        <taxon>Botryobasidiaceae</taxon>
        <taxon>Botryobasidium</taxon>
    </lineage>
</organism>
<dbReference type="InParanoid" id="A0A067MYW8"/>